<evidence type="ECO:0000256" key="6">
    <source>
        <dbReference type="SAM" id="MobiDB-lite"/>
    </source>
</evidence>
<organism evidence="8 9">
    <name type="scientific">Dinoponera quadriceps</name>
    <name type="common">South American ant</name>
    <dbReference type="NCBI Taxonomy" id="609295"/>
    <lineage>
        <taxon>Eukaryota</taxon>
        <taxon>Metazoa</taxon>
        <taxon>Ecdysozoa</taxon>
        <taxon>Arthropoda</taxon>
        <taxon>Hexapoda</taxon>
        <taxon>Insecta</taxon>
        <taxon>Pterygota</taxon>
        <taxon>Neoptera</taxon>
        <taxon>Endopterygota</taxon>
        <taxon>Hymenoptera</taxon>
        <taxon>Apocrita</taxon>
        <taxon>Aculeata</taxon>
        <taxon>Formicoidea</taxon>
        <taxon>Formicidae</taxon>
        <taxon>Ponerinae</taxon>
        <taxon>Ponerini</taxon>
        <taxon>Dinoponera</taxon>
    </lineage>
</organism>
<feature type="region of interest" description="Disordered" evidence="6">
    <location>
        <begin position="125"/>
        <end position="147"/>
    </location>
</feature>
<dbReference type="GO" id="GO:0003729">
    <property type="term" value="F:mRNA binding"/>
    <property type="evidence" value="ECO:0007669"/>
    <property type="project" value="TreeGrafter"/>
</dbReference>
<dbReference type="PANTHER" id="PTHR23001:SF3">
    <property type="entry name" value="EUKARYOTIC TRANSLATION INITIATION FACTOR 2 SUBUNIT 2"/>
    <property type="match status" value="1"/>
</dbReference>
<dbReference type="KEGG" id="dqu:106749280"/>
<dbReference type="SUPFAM" id="SSF100966">
    <property type="entry name" value="Translation initiation factor 2 beta, aIF2beta, N-terminal domain"/>
    <property type="match status" value="1"/>
</dbReference>
<name>A0A6P3Y1J0_DINQU</name>
<dbReference type="RefSeq" id="XP_014484069.1">
    <property type="nucleotide sequence ID" value="XM_014628583.1"/>
</dbReference>
<dbReference type="FunFam" id="3.30.30.170:FF:000001">
    <property type="entry name" value="Eukaryotic translation initiation factor 2 subunit"/>
    <property type="match status" value="1"/>
</dbReference>
<dbReference type="SMART" id="SM00653">
    <property type="entry name" value="eIF2B_5"/>
    <property type="match status" value="1"/>
</dbReference>
<evidence type="ECO:0000259" key="7">
    <source>
        <dbReference type="SMART" id="SM00653"/>
    </source>
</evidence>
<accession>A0A6P3Y1J0</accession>
<dbReference type="Proteomes" id="UP000515204">
    <property type="component" value="Unplaced"/>
</dbReference>
<dbReference type="Pfam" id="PF01873">
    <property type="entry name" value="eIF-5_eIF-2B"/>
    <property type="match status" value="1"/>
</dbReference>
<dbReference type="GO" id="GO:0003743">
    <property type="term" value="F:translation initiation factor activity"/>
    <property type="evidence" value="ECO:0007669"/>
    <property type="project" value="UniProtKB-KW"/>
</dbReference>
<evidence type="ECO:0000256" key="5">
    <source>
        <dbReference type="ARBA" id="ARBA00042452"/>
    </source>
</evidence>
<comment type="similarity">
    <text evidence="1">Belongs to the eIF-2-beta/eIF-5 family.</text>
</comment>
<evidence type="ECO:0000313" key="9">
    <source>
        <dbReference type="RefSeq" id="XP_014484069.1"/>
    </source>
</evidence>
<evidence type="ECO:0000256" key="3">
    <source>
        <dbReference type="ARBA" id="ARBA00022917"/>
    </source>
</evidence>
<dbReference type="InterPro" id="IPR002735">
    <property type="entry name" value="Transl_init_fac_IF2/IF5_dom"/>
</dbReference>
<gene>
    <name evidence="9" type="primary">LOC106749280</name>
</gene>
<keyword evidence="8" id="KW-1185">Reference proteome</keyword>
<dbReference type="InterPro" id="IPR016190">
    <property type="entry name" value="Transl_init_fac_IF2/IF5_Zn-bd"/>
</dbReference>
<dbReference type="GO" id="GO:0031369">
    <property type="term" value="F:translation initiation factor binding"/>
    <property type="evidence" value="ECO:0007669"/>
    <property type="project" value="TreeGrafter"/>
</dbReference>
<dbReference type="GeneID" id="106749280"/>
<keyword evidence="2" id="KW-0396">Initiation factor</keyword>
<sequence>MTEEDSVFDPNMKKKKKKKKITFDLDADLNEGGSNDDATEDTVDKENQEPESAAIEDDGTMDLENFGKKKKKKKKVFNFDELEATLPDTKKEEPVEQQTEEVVVDDNLDLDMDFSKTKKKKKKKKDLDELVAEDERKDTEEKDNVEEANTWEASDRDYTYEELLTRVFTILREKNPDMVAGKKQKFVMRPPQVVRIGTKKTSFANFTEICKTLHRQPKHLLDFLLAELGTSGSVDGNNQLIIKGRFQQKQIENVLRRYIKEYVTCHTCRSPDTILQKDTRLFFLQCETCGSRCSVTSIKSGFQAVTGKRAAMRAKTA</sequence>
<feature type="region of interest" description="Disordered" evidence="6">
    <location>
        <begin position="1"/>
        <end position="20"/>
    </location>
</feature>
<dbReference type="GO" id="GO:0005850">
    <property type="term" value="C:eukaryotic translation initiation factor 2 complex"/>
    <property type="evidence" value="ECO:0007669"/>
    <property type="project" value="TreeGrafter"/>
</dbReference>
<dbReference type="PANTHER" id="PTHR23001">
    <property type="entry name" value="EUKARYOTIC TRANSLATION INITIATION FACTOR"/>
    <property type="match status" value="1"/>
</dbReference>
<dbReference type="SUPFAM" id="SSF75689">
    <property type="entry name" value="Zinc-binding domain of translation initiation factor 2 beta"/>
    <property type="match status" value="1"/>
</dbReference>
<reference evidence="9" key="1">
    <citation type="submission" date="2025-08" db="UniProtKB">
        <authorList>
            <consortium name="RefSeq"/>
        </authorList>
    </citation>
    <scope>IDENTIFICATION</scope>
</reference>
<feature type="compositionally biased region" description="Basic and acidic residues" evidence="6">
    <location>
        <begin position="125"/>
        <end position="142"/>
    </location>
</feature>
<proteinExistence type="inferred from homology"/>
<feature type="region of interest" description="Disordered" evidence="6">
    <location>
        <begin position="25"/>
        <end position="62"/>
    </location>
</feature>
<dbReference type="GO" id="GO:0001731">
    <property type="term" value="P:formation of translation preinitiation complex"/>
    <property type="evidence" value="ECO:0007669"/>
    <property type="project" value="TreeGrafter"/>
</dbReference>
<dbReference type="OrthoDB" id="10255414at2759"/>
<dbReference type="Gene3D" id="3.30.30.170">
    <property type="match status" value="1"/>
</dbReference>
<evidence type="ECO:0000256" key="4">
    <source>
        <dbReference type="ARBA" id="ARBA00040874"/>
    </source>
</evidence>
<dbReference type="InterPro" id="IPR016189">
    <property type="entry name" value="Transl_init_fac_IF2/IF5_N"/>
</dbReference>
<evidence type="ECO:0000313" key="8">
    <source>
        <dbReference type="Proteomes" id="UP000515204"/>
    </source>
</evidence>
<dbReference type="InterPro" id="IPR045196">
    <property type="entry name" value="IF2/IF5"/>
</dbReference>
<dbReference type="AlphaFoldDB" id="A0A6P3Y1J0"/>
<evidence type="ECO:0000256" key="2">
    <source>
        <dbReference type="ARBA" id="ARBA00022540"/>
    </source>
</evidence>
<feature type="domain" description="Translation initiation factor IF2/IF5" evidence="7">
    <location>
        <begin position="183"/>
        <end position="292"/>
    </location>
</feature>
<evidence type="ECO:0000256" key="1">
    <source>
        <dbReference type="ARBA" id="ARBA00010397"/>
    </source>
</evidence>
<protein>
    <recommendedName>
        <fullName evidence="4">Eukaryotic translation initiation factor 2 subunit 2</fullName>
    </recommendedName>
    <alternativeName>
        <fullName evidence="5">Eukaryotic translation initiation factor 2 subunit beta</fullName>
    </alternativeName>
</protein>
<keyword evidence="3" id="KW-0648">Protein biosynthesis</keyword>